<dbReference type="InterPro" id="IPR005467">
    <property type="entry name" value="His_kinase_dom"/>
</dbReference>
<dbReference type="PROSITE" id="PS50109">
    <property type="entry name" value="HIS_KIN"/>
    <property type="match status" value="1"/>
</dbReference>
<dbReference type="InterPro" id="IPR003660">
    <property type="entry name" value="HAMP_dom"/>
</dbReference>
<evidence type="ECO:0000256" key="7">
    <source>
        <dbReference type="ARBA" id="ARBA00022777"/>
    </source>
</evidence>
<comment type="caution">
    <text evidence="15">The sequence shown here is derived from an EMBL/GenBank/DDBJ whole genome shotgun (WGS) entry which is preliminary data.</text>
</comment>
<dbReference type="OrthoDB" id="594725at2"/>
<dbReference type="SMART" id="SM00388">
    <property type="entry name" value="HisKA"/>
    <property type="match status" value="1"/>
</dbReference>
<evidence type="ECO:0000256" key="8">
    <source>
        <dbReference type="ARBA" id="ARBA00022989"/>
    </source>
</evidence>
<comment type="catalytic activity">
    <reaction evidence="1">
        <text>ATP + protein L-histidine = ADP + protein N-phospho-L-histidine.</text>
        <dbReference type="EC" id="2.7.13.3"/>
    </reaction>
</comment>
<reference evidence="15 16" key="1">
    <citation type="submission" date="2018-11" db="EMBL/GenBank/DDBJ databases">
        <title>Rufibacter latericius sp. nov., isolated from water in Baiyang Lake.</title>
        <authorList>
            <person name="Yang Y."/>
        </authorList>
    </citation>
    <scope>NUCLEOTIDE SEQUENCE [LARGE SCALE GENOMIC DNA]</scope>
    <source>
        <strain evidence="15 16">R-22-1c-1</strain>
    </source>
</reference>
<evidence type="ECO:0000256" key="9">
    <source>
        <dbReference type="ARBA" id="ARBA00023012"/>
    </source>
</evidence>
<dbReference type="FunFam" id="1.10.287.130:FF:000001">
    <property type="entry name" value="Two-component sensor histidine kinase"/>
    <property type="match status" value="1"/>
</dbReference>
<dbReference type="SMART" id="SM00387">
    <property type="entry name" value="HATPase_c"/>
    <property type="match status" value="1"/>
</dbReference>
<keyword evidence="4" id="KW-0597">Phosphoprotein</keyword>
<feature type="transmembrane region" description="Helical" evidence="12">
    <location>
        <begin position="156"/>
        <end position="176"/>
    </location>
</feature>
<gene>
    <name evidence="15" type="ORF">EFB08_05950</name>
</gene>
<dbReference type="PANTHER" id="PTHR45436:SF5">
    <property type="entry name" value="SENSOR HISTIDINE KINASE TRCS"/>
    <property type="match status" value="1"/>
</dbReference>
<dbReference type="GO" id="GO:0005886">
    <property type="term" value="C:plasma membrane"/>
    <property type="evidence" value="ECO:0007669"/>
    <property type="project" value="TreeGrafter"/>
</dbReference>
<dbReference type="InterPro" id="IPR004358">
    <property type="entry name" value="Sig_transdc_His_kin-like_C"/>
</dbReference>
<name>A0A3M9MTY8_9BACT</name>
<evidence type="ECO:0000256" key="5">
    <source>
        <dbReference type="ARBA" id="ARBA00022679"/>
    </source>
</evidence>
<keyword evidence="7 15" id="KW-0418">Kinase</keyword>
<dbReference type="GO" id="GO:0000155">
    <property type="term" value="F:phosphorelay sensor kinase activity"/>
    <property type="evidence" value="ECO:0007669"/>
    <property type="project" value="InterPro"/>
</dbReference>
<dbReference type="Pfam" id="PF00512">
    <property type="entry name" value="HisKA"/>
    <property type="match status" value="1"/>
</dbReference>
<dbReference type="RefSeq" id="WP_123126034.1">
    <property type="nucleotide sequence ID" value="NZ_RJJD01000003.1"/>
</dbReference>
<evidence type="ECO:0000256" key="6">
    <source>
        <dbReference type="ARBA" id="ARBA00022692"/>
    </source>
</evidence>
<dbReference type="PRINTS" id="PR00344">
    <property type="entry name" value="BCTRLSENSOR"/>
</dbReference>
<protein>
    <recommendedName>
        <fullName evidence="3">histidine kinase</fullName>
        <ecNumber evidence="3">2.7.13.3</ecNumber>
    </recommendedName>
</protein>
<dbReference type="CDD" id="cd00082">
    <property type="entry name" value="HisKA"/>
    <property type="match status" value="1"/>
</dbReference>
<dbReference type="InterPro" id="IPR003661">
    <property type="entry name" value="HisK_dim/P_dom"/>
</dbReference>
<dbReference type="EC" id="2.7.13.3" evidence="3"/>
<feature type="transmembrane region" description="Helical" evidence="12">
    <location>
        <begin position="6"/>
        <end position="30"/>
    </location>
</feature>
<dbReference type="Pfam" id="PF00672">
    <property type="entry name" value="HAMP"/>
    <property type="match status" value="1"/>
</dbReference>
<dbReference type="InterPro" id="IPR050428">
    <property type="entry name" value="TCS_sensor_his_kinase"/>
</dbReference>
<accession>A0A3M9MTY8</accession>
<evidence type="ECO:0000259" key="13">
    <source>
        <dbReference type="PROSITE" id="PS50109"/>
    </source>
</evidence>
<dbReference type="Gene3D" id="3.30.565.10">
    <property type="entry name" value="Histidine kinase-like ATPase, C-terminal domain"/>
    <property type="match status" value="1"/>
</dbReference>
<evidence type="ECO:0000256" key="1">
    <source>
        <dbReference type="ARBA" id="ARBA00000085"/>
    </source>
</evidence>
<dbReference type="InterPro" id="IPR036097">
    <property type="entry name" value="HisK_dim/P_sf"/>
</dbReference>
<dbReference type="Gene3D" id="1.10.287.130">
    <property type="match status" value="1"/>
</dbReference>
<evidence type="ECO:0000256" key="12">
    <source>
        <dbReference type="SAM" id="Phobius"/>
    </source>
</evidence>
<dbReference type="EMBL" id="RJJD01000003">
    <property type="protein sequence ID" value="RNI28976.1"/>
    <property type="molecule type" value="Genomic_DNA"/>
</dbReference>
<keyword evidence="16" id="KW-1185">Reference proteome</keyword>
<keyword evidence="8 12" id="KW-1133">Transmembrane helix</keyword>
<dbReference type="SUPFAM" id="SSF47384">
    <property type="entry name" value="Homodimeric domain of signal transducing histidine kinase"/>
    <property type="match status" value="1"/>
</dbReference>
<dbReference type="InterPro" id="IPR036890">
    <property type="entry name" value="HATPase_C_sf"/>
</dbReference>
<comment type="subcellular location">
    <subcellularLocation>
        <location evidence="2">Membrane</location>
    </subcellularLocation>
</comment>
<dbReference type="InterPro" id="IPR003594">
    <property type="entry name" value="HATPase_dom"/>
</dbReference>
<evidence type="ECO:0000256" key="11">
    <source>
        <dbReference type="SAM" id="Coils"/>
    </source>
</evidence>
<evidence type="ECO:0000256" key="2">
    <source>
        <dbReference type="ARBA" id="ARBA00004370"/>
    </source>
</evidence>
<evidence type="ECO:0000256" key="4">
    <source>
        <dbReference type="ARBA" id="ARBA00022553"/>
    </source>
</evidence>
<feature type="domain" description="HAMP" evidence="14">
    <location>
        <begin position="177"/>
        <end position="230"/>
    </location>
</feature>
<dbReference type="Proteomes" id="UP000272117">
    <property type="component" value="Unassembled WGS sequence"/>
</dbReference>
<dbReference type="Pfam" id="PF02518">
    <property type="entry name" value="HATPase_c"/>
    <property type="match status" value="1"/>
</dbReference>
<dbReference type="CDD" id="cd00075">
    <property type="entry name" value="HATPase"/>
    <property type="match status" value="1"/>
</dbReference>
<keyword evidence="11" id="KW-0175">Coiled coil</keyword>
<evidence type="ECO:0000313" key="15">
    <source>
        <dbReference type="EMBL" id="RNI28976.1"/>
    </source>
</evidence>
<feature type="coiled-coil region" evidence="11">
    <location>
        <begin position="267"/>
        <end position="294"/>
    </location>
</feature>
<keyword evidence="5" id="KW-0808">Transferase</keyword>
<dbReference type="AlphaFoldDB" id="A0A3M9MTY8"/>
<dbReference type="SMART" id="SM00304">
    <property type="entry name" value="HAMP"/>
    <property type="match status" value="1"/>
</dbReference>
<dbReference type="Gene3D" id="6.10.340.10">
    <property type="match status" value="1"/>
</dbReference>
<dbReference type="PANTHER" id="PTHR45436">
    <property type="entry name" value="SENSOR HISTIDINE KINASE YKOH"/>
    <property type="match status" value="1"/>
</dbReference>
<feature type="domain" description="Histidine kinase" evidence="13">
    <location>
        <begin position="238"/>
        <end position="455"/>
    </location>
</feature>
<proteinExistence type="predicted"/>
<keyword evidence="6 12" id="KW-0812">Transmembrane</keyword>
<evidence type="ECO:0000259" key="14">
    <source>
        <dbReference type="PROSITE" id="PS50885"/>
    </source>
</evidence>
<organism evidence="15 16">
    <name type="scientific">Rufibacter latericius</name>
    <dbReference type="NCBI Taxonomy" id="2487040"/>
    <lineage>
        <taxon>Bacteria</taxon>
        <taxon>Pseudomonadati</taxon>
        <taxon>Bacteroidota</taxon>
        <taxon>Cytophagia</taxon>
        <taxon>Cytophagales</taxon>
        <taxon>Hymenobacteraceae</taxon>
        <taxon>Rufibacter</taxon>
    </lineage>
</organism>
<sequence length="455" mass="52151">MNFRNQLTLIFSGLTTAVLIFMGIIIYFFAEQYTRRQFFQRLMDRGVISAQMYLERDELSVASMKKVQRKYLQSLSEETLTIYNRARTPQVTPEARRLSVPGRVFDEIDKNKKTEFWQGNKQGVGLWYEDNQGNFYIIVSAVDVTGTSKLRNLQEILLTSVLIGILVMVVAGHFFARKVLQPIVSIVQEVNKIRASNLHLRVPERENRDEIGNLVQTFNQMLDRLETSFYMQKSFIANASHELRNPLTAIRGELEVTLLKDRSPKEYKQSLETLQKETERLEKLTSDLILLAQTGFDEQAVRQELVRLDEVLLEVKANLNQLLPQNQIQLDLSALPDNPDLITVWGNRNLLQIALKNVLENASKFSDHKEVIVTLILQEQQVMVQVQDKGIGIPEQELSRVLEPFYRAQNARTRTGTGIGLAMTEKILRLHSGSIQIDSSLQKGTTVRLIFPVAY</sequence>
<dbReference type="CDD" id="cd06225">
    <property type="entry name" value="HAMP"/>
    <property type="match status" value="1"/>
</dbReference>
<dbReference type="PROSITE" id="PS50885">
    <property type="entry name" value="HAMP"/>
    <property type="match status" value="1"/>
</dbReference>
<keyword evidence="9" id="KW-0902">Two-component regulatory system</keyword>
<keyword evidence="10 12" id="KW-0472">Membrane</keyword>
<evidence type="ECO:0000256" key="3">
    <source>
        <dbReference type="ARBA" id="ARBA00012438"/>
    </source>
</evidence>
<dbReference type="SUPFAM" id="SSF55874">
    <property type="entry name" value="ATPase domain of HSP90 chaperone/DNA topoisomerase II/histidine kinase"/>
    <property type="match status" value="1"/>
</dbReference>
<evidence type="ECO:0000313" key="16">
    <source>
        <dbReference type="Proteomes" id="UP000272117"/>
    </source>
</evidence>
<evidence type="ECO:0000256" key="10">
    <source>
        <dbReference type="ARBA" id="ARBA00023136"/>
    </source>
</evidence>
<dbReference type="SUPFAM" id="SSF158472">
    <property type="entry name" value="HAMP domain-like"/>
    <property type="match status" value="1"/>
</dbReference>